<feature type="compositionally biased region" description="Low complexity" evidence="1">
    <location>
        <begin position="147"/>
        <end position="159"/>
    </location>
</feature>
<dbReference type="EMBL" id="JAADJZ010000003">
    <property type="protein sequence ID" value="KAF2876703.1"/>
    <property type="molecule type" value="Genomic_DNA"/>
</dbReference>
<evidence type="ECO:0000313" key="3">
    <source>
        <dbReference type="Proteomes" id="UP000481861"/>
    </source>
</evidence>
<dbReference type="Proteomes" id="UP000481861">
    <property type="component" value="Unassembled WGS sequence"/>
</dbReference>
<protein>
    <submittedName>
        <fullName evidence="2">Uncharacterized protein</fullName>
    </submittedName>
</protein>
<comment type="caution">
    <text evidence="2">The sequence shown here is derived from an EMBL/GenBank/DDBJ whole genome shotgun (WGS) entry which is preliminary data.</text>
</comment>
<evidence type="ECO:0000313" key="2">
    <source>
        <dbReference type="EMBL" id="KAF2876703.1"/>
    </source>
</evidence>
<dbReference type="AlphaFoldDB" id="A0A7C8MJ19"/>
<reference evidence="2 3" key="1">
    <citation type="submission" date="2020-01" db="EMBL/GenBank/DDBJ databases">
        <authorList>
            <consortium name="DOE Joint Genome Institute"/>
            <person name="Haridas S."/>
            <person name="Albert R."/>
            <person name="Binder M."/>
            <person name="Bloem J."/>
            <person name="Labutti K."/>
            <person name="Salamov A."/>
            <person name="Andreopoulos B."/>
            <person name="Baker S.E."/>
            <person name="Barry K."/>
            <person name="Bills G."/>
            <person name="Bluhm B.H."/>
            <person name="Cannon C."/>
            <person name="Castanera R."/>
            <person name="Culley D.E."/>
            <person name="Daum C."/>
            <person name="Ezra D."/>
            <person name="Gonzalez J.B."/>
            <person name="Henrissat B."/>
            <person name="Kuo A."/>
            <person name="Liang C."/>
            <person name="Lipzen A."/>
            <person name="Lutzoni F."/>
            <person name="Magnuson J."/>
            <person name="Mondo S."/>
            <person name="Nolan M."/>
            <person name="Ohm R."/>
            <person name="Pangilinan J."/>
            <person name="Park H.-J.H."/>
            <person name="Ramirez L."/>
            <person name="Alfaro M."/>
            <person name="Sun H."/>
            <person name="Tritt A."/>
            <person name="Yoshinaga Y."/>
            <person name="Zwiers L.-H.L."/>
            <person name="Turgeon B.G."/>
            <person name="Goodwin S.B."/>
            <person name="Spatafora J.W."/>
            <person name="Crous P.W."/>
            <person name="Grigoriev I.V."/>
        </authorList>
    </citation>
    <scope>NUCLEOTIDE SEQUENCE [LARGE SCALE GENOMIC DNA]</scope>
    <source>
        <strain evidence="2 3">CBS 611.86</strain>
    </source>
</reference>
<organism evidence="2 3">
    <name type="scientific">Massariosphaeria phaeospora</name>
    <dbReference type="NCBI Taxonomy" id="100035"/>
    <lineage>
        <taxon>Eukaryota</taxon>
        <taxon>Fungi</taxon>
        <taxon>Dikarya</taxon>
        <taxon>Ascomycota</taxon>
        <taxon>Pezizomycotina</taxon>
        <taxon>Dothideomycetes</taxon>
        <taxon>Pleosporomycetidae</taxon>
        <taxon>Pleosporales</taxon>
        <taxon>Pleosporales incertae sedis</taxon>
        <taxon>Massariosphaeria</taxon>
    </lineage>
</organism>
<accession>A0A7C8MJ19</accession>
<feature type="region of interest" description="Disordered" evidence="1">
    <location>
        <begin position="272"/>
        <end position="291"/>
    </location>
</feature>
<feature type="region of interest" description="Disordered" evidence="1">
    <location>
        <begin position="123"/>
        <end position="201"/>
    </location>
</feature>
<gene>
    <name evidence="2" type="ORF">BDV95DRAFT_234674</name>
</gene>
<evidence type="ECO:0000256" key="1">
    <source>
        <dbReference type="SAM" id="MobiDB-lite"/>
    </source>
</evidence>
<name>A0A7C8MJ19_9PLEO</name>
<keyword evidence="3" id="KW-1185">Reference proteome</keyword>
<proteinExistence type="predicted"/>
<sequence>MLPGGIIPSINDASAITSITLFGQHDNIYPLIVAFSEHNQSRCNTKRTYPLYDLILHAHSLTPQLQHPPSTHPITNTSPPLKMLRRSLIPYSTRPLPPTAHAATRVPLLNNVPIPIPHLAIPLPPSNRSKHYSSINPRTKSELRNANNNRISDNNDSIRLAIRKLHPATRQLSTKPHSEPDPSPKPPTPISESGSSTDRRIPPGWGFSLTFAHFIIEARLAGLCIFVLPELERAPQQKSPLRGWFWAHNDEDDGPKTLRALMEKLCVRKHEPSGTEAKQMENAEDSTGSRRADTVANAALRGWFWAYDEKEKTRGDSTSALNLRKRNDKRVEYTISVYQDGRVEHLETNYGAEPDQWRSEWTVARHGDWHYAATPVNMSSDS</sequence>